<dbReference type="Pfam" id="PF13603">
    <property type="entry name" value="tRNA-synt_1_2"/>
    <property type="match status" value="1"/>
</dbReference>
<evidence type="ECO:0000313" key="10">
    <source>
        <dbReference type="EMBL" id="EQD64016.1"/>
    </source>
</evidence>
<comment type="caution">
    <text evidence="10">The sequence shown here is derived from an EMBL/GenBank/DDBJ whole genome shotgun (WGS) entry which is preliminary data.</text>
</comment>
<evidence type="ECO:0000256" key="5">
    <source>
        <dbReference type="ARBA" id="ARBA00022917"/>
    </source>
</evidence>
<keyword evidence="4" id="KW-0067">ATP-binding</keyword>
<proteinExistence type="predicted"/>
<feature type="non-terminal residue" evidence="10">
    <location>
        <position position="1"/>
    </location>
</feature>
<evidence type="ECO:0000256" key="3">
    <source>
        <dbReference type="ARBA" id="ARBA00022741"/>
    </source>
</evidence>
<dbReference type="EMBL" id="AUZY01004279">
    <property type="protein sequence ID" value="EQD64016.1"/>
    <property type="molecule type" value="Genomic_DNA"/>
</dbReference>
<feature type="region of interest" description="Disordered" evidence="8">
    <location>
        <begin position="118"/>
        <end position="138"/>
    </location>
</feature>
<dbReference type="AlphaFoldDB" id="T1ATV1"/>
<dbReference type="SUPFAM" id="SSF50677">
    <property type="entry name" value="ValRS/IleRS/LeuRS editing domain"/>
    <property type="match status" value="1"/>
</dbReference>
<keyword evidence="2" id="KW-0436">Ligase</keyword>
<dbReference type="GO" id="GO:0005829">
    <property type="term" value="C:cytosol"/>
    <property type="evidence" value="ECO:0007669"/>
    <property type="project" value="TreeGrafter"/>
</dbReference>
<sequence>GFLWSILYPFSDESLRGPNGERGLIVATTRPETMLGDVAVAVHPEDERYKDFIGKTLTLPLTGRPIPIIADSYVDRDFGTGCVKITPAHDRNDEAIGKRHGLPKISVLTLDARIVSPQDVPADDPETEPVRAGTSQSELERVTNRLLMTSAIGQIPRAYWGLDRYEARKAILADLDAQGLLVATKPHKLQVPISQRSDAVIEQMDTNQWFVDLTCDVLPDGRPGGRKA</sequence>
<keyword evidence="5" id="KW-0648">Protein biosynthesis</keyword>
<dbReference type="InterPro" id="IPR009008">
    <property type="entry name" value="Val/Leu/Ile-tRNA-synth_edit"/>
</dbReference>
<gene>
    <name evidence="10" type="ORF">B1B_06750</name>
</gene>
<reference evidence="10" key="2">
    <citation type="journal article" date="2014" name="ISME J.">
        <title>Microbial stratification in low pH oxic and suboxic macroscopic growths along an acid mine drainage.</title>
        <authorList>
            <person name="Mendez-Garcia C."/>
            <person name="Mesa V."/>
            <person name="Sprenger R.R."/>
            <person name="Richter M."/>
            <person name="Diez M.S."/>
            <person name="Solano J."/>
            <person name="Bargiela R."/>
            <person name="Golyshina O.V."/>
            <person name="Manteca A."/>
            <person name="Ramos J.L."/>
            <person name="Gallego J.R."/>
            <person name="Llorente I."/>
            <person name="Martins Dos Santos V.A."/>
            <person name="Jensen O.N."/>
            <person name="Pelaez A.I."/>
            <person name="Sanchez J."/>
            <person name="Ferrer M."/>
        </authorList>
    </citation>
    <scope>NUCLEOTIDE SEQUENCE</scope>
</reference>
<dbReference type="InterPro" id="IPR025709">
    <property type="entry name" value="Leu_tRNA-synth_edit"/>
</dbReference>
<dbReference type="GO" id="GO:0002161">
    <property type="term" value="F:aminoacyl-tRNA deacylase activity"/>
    <property type="evidence" value="ECO:0007669"/>
    <property type="project" value="InterPro"/>
</dbReference>
<dbReference type="Gene3D" id="3.90.740.10">
    <property type="entry name" value="Valyl/Leucyl/Isoleucyl-tRNA synthetase, editing domain"/>
    <property type="match status" value="1"/>
</dbReference>
<evidence type="ECO:0000256" key="4">
    <source>
        <dbReference type="ARBA" id="ARBA00022840"/>
    </source>
</evidence>
<evidence type="ECO:0000256" key="8">
    <source>
        <dbReference type="SAM" id="MobiDB-lite"/>
    </source>
</evidence>
<evidence type="ECO:0000259" key="9">
    <source>
        <dbReference type="Pfam" id="PF13603"/>
    </source>
</evidence>
<keyword evidence="6 10" id="KW-0030">Aminoacyl-tRNA synthetase</keyword>
<evidence type="ECO:0000256" key="1">
    <source>
        <dbReference type="ARBA" id="ARBA00013169"/>
    </source>
</evidence>
<dbReference type="InterPro" id="IPR002303">
    <property type="entry name" value="Valyl-tRNA_ligase"/>
</dbReference>
<name>T1ATV1_9ZZZZ</name>
<protein>
    <recommendedName>
        <fullName evidence="1">valine--tRNA ligase</fullName>
        <ecNumber evidence="1">6.1.1.9</ecNumber>
    </recommendedName>
    <alternativeName>
        <fullName evidence="7">Valyl-tRNA synthetase</fullName>
    </alternativeName>
</protein>
<feature type="domain" description="Leucyl-tRNA synthetase editing" evidence="9">
    <location>
        <begin position="53"/>
        <end position="110"/>
    </location>
</feature>
<dbReference type="GO" id="GO:0006438">
    <property type="term" value="P:valyl-tRNA aminoacylation"/>
    <property type="evidence" value="ECO:0007669"/>
    <property type="project" value="InterPro"/>
</dbReference>
<dbReference type="GO" id="GO:0005524">
    <property type="term" value="F:ATP binding"/>
    <property type="evidence" value="ECO:0007669"/>
    <property type="project" value="UniProtKB-KW"/>
</dbReference>
<evidence type="ECO:0000256" key="7">
    <source>
        <dbReference type="ARBA" id="ARBA00029936"/>
    </source>
</evidence>
<dbReference type="EC" id="6.1.1.9" evidence="1"/>
<evidence type="ECO:0000256" key="6">
    <source>
        <dbReference type="ARBA" id="ARBA00023146"/>
    </source>
</evidence>
<feature type="non-terminal residue" evidence="10">
    <location>
        <position position="228"/>
    </location>
</feature>
<evidence type="ECO:0000256" key="2">
    <source>
        <dbReference type="ARBA" id="ARBA00022598"/>
    </source>
</evidence>
<accession>T1ATV1</accession>
<keyword evidence="3" id="KW-0547">Nucleotide-binding</keyword>
<dbReference type="PANTHER" id="PTHR11946:SF93">
    <property type="entry name" value="VALINE--TRNA LIGASE, CHLOROPLASTIC_MITOCHONDRIAL 2"/>
    <property type="match status" value="1"/>
</dbReference>
<organism evidence="10">
    <name type="scientific">mine drainage metagenome</name>
    <dbReference type="NCBI Taxonomy" id="410659"/>
    <lineage>
        <taxon>unclassified sequences</taxon>
        <taxon>metagenomes</taxon>
        <taxon>ecological metagenomes</taxon>
    </lineage>
</organism>
<reference evidence="10" key="1">
    <citation type="submission" date="2013-08" db="EMBL/GenBank/DDBJ databases">
        <authorList>
            <person name="Mendez C."/>
            <person name="Richter M."/>
            <person name="Ferrer M."/>
            <person name="Sanchez J."/>
        </authorList>
    </citation>
    <scope>NUCLEOTIDE SEQUENCE</scope>
</reference>
<dbReference type="GO" id="GO:0004832">
    <property type="term" value="F:valine-tRNA ligase activity"/>
    <property type="evidence" value="ECO:0007669"/>
    <property type="project" value="UniProtKB-EC"/>
</dbReference>
<dbReference type="PANTHER" id="PTHR11946">
    <property type="entry name" value="VALYL-TRNA SYNTHETASES"/>
    <property type="match status" value="1"/>
</dbReference>